<reference evidence="1" key="1">
    <citation type="submission" date="2015-03" db="EMBL/GenBank/DDBJ databases">
        <authorList>
            <person name="Xie B.-B."/>
            <person name="Rong J.-C."/>
            <person name="Qin Q.-L."/>
            <person name="Zhang Y.-Z."/>
        </authorList>
    </citation>
    <scope>NUCLEOTIDE SEQUENCE</scope>
    <source>
        <strain evidence="1">DSM 14585</strain>
    </source>
</reference>
<gene>
    <name evidence="1" type="ORF">PAGA_a3383</name>
</gene>
<keyword evidence="2" id="KW-1185">Reference proteome</keyword>
<dbReference type="EMBL" id="CP011011">
    <property type="protein sequence ID" value="ATC83529.1"/>
    <property type="molecule type" value="Genomic_DNA"/>
</dbReference>
<accession>A0ACA8E051</accession>
<sequence length="44" mass="4952">MLLIVWGSFPFGIACFSFLLSFILLYAAGVQNFLLLGVYSKYEV</sequence>
<name>A0ACA8E051_9GAMM</name>
<proteinExistence type="predicted"/>
<dbReference type="Proteomes" id="UP000217277">
    <property type="component" value="Chromosome I"/>
</dbReference>
<organism evidence="1 2">
    <name type="scientific">Pseudoalteromonas agarivorans DSM 14585</name>
    <dbReference type="NCBI Taxonomy" id="1312369"/>
    <lineage>
        <taxon>Bacteria</taxon>
        <taxon>Pseudomonadati</taxon>
        <taxon>Pseudomonadota</taxon>
        <taxon>Gammaproteobacteria</taxon>
        <taxon>Alteromonadales</taxon>
        <taxon>Pseudoalteromonadaceae</taxon>
        <taxon>Pseudoalteromonas</taxon>
    </lineage>
</organism>
<protein>
    <submittedName>
        <fullName evidence="1">Uncharacterized protein</fullName>
    </submittedName>
</protein>
<evidence type="ECO:0000313" key="1">
    <source>
        <dbReference type="EMBL" id="ATC83529.1"/>
    </source>
</evidence>
<evidence type="ECO:0000313" key="2">
    <source>
        <dbReference type="Proteomes" id="UP000217277"/>
    </source>
</evidence>